<dbReference type="AlphaFoldDB" id="A0A9E2KVT5"/>
<reference evidence="1" key="2">
    <citation type="submission" date="2021-04" db="EMBL/GenBank/DDBJ databases">
        <authorList>
            <person name="Gilroy R."/>
        </authorList>
    </citation>
    <scope>NUCLEOTIDE SEQUENCE</scope>
    <source>
        <strain evidence="1">A5-1222</strain>
    </source>
</reference>
<evidence type="ECO:0000313" key="1">
    <source>
        <dbReference type="EMBL" id="MBU3830686.1"/>
    </source>
</evidence>
<dbReference type="Proteomes" id="UP000824247">
    <property type="component" value="Unassembled WGS sequence"/>
</dbReference>
<protein>
    <submittedName>
        <fullName evidence="1">Uncharacterized protein</fullName>
    </submittedName>
</protein>
<sequence length="178" mass="21137">MAIRKSKVSLAGSCEEHNNIKHGFWYRLFHRKNKIVQEQECECGHDHSHIVVTENKISQPIFRTEKEVQIRFAPAEQKIVDSNIELKDNKVNNDVVDNKPHEVVSLSDYENYNYEKRRKDWHEKAGRYEKQIACSFCKDKDNWETIKLENGKHICYFCWIKKPVNKKKKTTSKKASKK</sequence>
<organism evidence="1 2">
    <name type="scientific">Candidatus Ureaplasma intestinipullorum</name>
    <dbReference type="NCBI Taxonomy" id="2838770"/>
    <lineage>
        <taxon>Bacteria</taxon>
        <taxon>Bacillati</taxon>
        <taxon>Mycoplasmatota</taxon>
        <taxon>Mycoplasmoidales</taxon>
        <taxon>Mycoplasmoidaceae</taxon>
        <taxon>Ureaplasma</taxon>
    </lineage>
</organism>
<gene>
    <name evidence="1" type="ORF">H9897_00785</name>
</gene>
<proteinExistence type="predicted"/>
<name>A0A9E2KVT5_9BACT</name>
<comment type="caution">
    <text evidence="1">The sequence shown here is derived from an EMBL/GenBank/DDBJ whole genome shotgun (WGS) entry which is preliminary data.</text>
</comment>
<accession>A0A9E2KVT5</accession>
<reference evidence="1" key="1">
    <citation type="journal article" date="2021" name="PeerJ">
        <title>Extensive microbial diversity within the chicken gut microbiome revealed by metagenomics and culture.</title>
        <authorList>
            <person name="Gilroy R."/>
            <person name="Ravi A."/>
            <person name="Getino M."/>
            <person name="Pursley I."/>
            <person name="Horton D.L."/>
            <person name="Alikhan N.F."/>
            <person name="Baker D."/>
            <person name="Gharbi K."/>
            <person name="Hall N."/>
            <person name="Watson M."/>
            <person name="Adriaenssens E.M."/>
            <person name="Foster-Nyarko E."/>
            <person name="Jarju S."/>
            <person name="Secka A."/>
            <person name="Antonio M."/>
            <person name="Oren A."/>
            <person name="Chaudhuri R.R."/>
            <person name="La Ragione R."/>
            <person name="Hildebrand F."/>
            <person name="Pallen M.J."/>
        </authorList>
    </citation>
    <scope>NUCLEOTIDE SEQUENCE</scope>
    <source>
        <strain evidence="1">A5-1222</strain>
    </source>
</reference>
<evidence type="ECO:0000313" key="2">
    <source>
        <dbReference type="Proteomes" id="UP000824247"/>
    </source>
</evidence>
<dbReference type="EMBL" id="JAHLFM010000013">
    <property type="protein sequence ID" value="MBU3830686.1"/>
    <property type="molecule type" value="Genomic_DNA"/>
</dbReference>